<name>A0A1G7UMP2_9PROT</name>
<dbReference type="RefSeq" id="WP_092614477.1">
    <property type="nucleotide sequence ID" value="NZ_FNCV01000001.1"/>
</dbReference>
<protein>
    <submittedName>
        <fullName evidence="3">Glyoxylase, beta-lactamase superfamily II</fullName>
    </submittedName>
</protein>
<feature type="domain" description="Metallo-beta-lactamase" evidence="2">
    <location>
        <begin position="17"/>
        <end position="206"/>
    </location>
</feature>
<dbReference type="AlphaFoldDB" id="A0A1G7UMP2"/>
<sequence>MTQPHPDVSAFFDPDTATVSYLVADPSSGRAAVIDPVRDYDPAAGRTGAASAEAIIEAARSRQLTVDWVLDTHVHADHLSALPLIQAALGGRTGIGARVPQVQALFAAAFGLDDLARDGRQFDHLFDDDETFQVGNITARAIATPGHTPACVSYLIGDALFTGDALFMPDFGTARCDFPGGDAGQLHDSLRRLLALPPETRVFVGHDYAPGGRQPAWESTIAEQRRDNIHVGATAGLDRDGFIEMRQGRDATLPMPRLILPSVQVNIAAGALPQADAEGRRFLKIPLDQF</sequence>
<dbReference type="InterPro" id="IPR036866">
    <property type="entry name" value="RibonucZ/Hydroxyglut_hydro"/>
</dbReference>
<evidence type="ECO:0000259" key="2">
    <source>
        <dbReference type="SMART" id="SM00849"/>
    </source>
</evidence>
<dbReference type="InterPro" id="IPR044528">
    <property type="entry name" value="POD-like_MBL-fold"/>
</dbReference>
<dbReference type="SMART" id="SM00849">
    <property type="entry name" value="Lactamase_B"/>
    <property type="match status" value="1"/>
</dbReference>
<dbReference type="Pfam" id="PF00753">
    <property type="entry name" value="Lactamase_B"/>
    <property type="match status" value="1"/>
</dbReference>
<dbReference type="Gene3D" id="3.60.15.10">
    <property type="entry name" value="Ribonuclease Z/Hydroxyacylglutathione hydrolase-like"/>
    <property type="match status" value="1"/>
</dbReference>
<dbReference type="Proteomes" id="UP000217076">
    <property type="component" value="Unassembled WGS sequence"/>
</dbReference>
<dbReference type="GO" id="GO:0070813">
    <property type="term" value="P:hydrogen sulfide metabolic process"/>
    <property type="evidence" value="ECO:0007669"/>
    <property type="project" value="TreeGrafter"/>
</dbReference>
<evidence type="ECO:0000256" key="1">
    <source>
        <dbReference type="ARBA" id="ARBA00022723"/>
    </source>
</evidence>
<reference evidence="4" key="1">
    <citation type="submission" date="2016-10" db="EMBL/GenBank/DDBJ databases">
        <authorList>
            <person name="Varghese N."/>
            <person name="Submissions S."/>
        </authorList>
    </citation>
    <scope>NUCLEOTIDE SEQUENCE [LARGE SCALE GENOMIC DNA]</scope>
    <source>
        <strain evidence="4">930I</strain>
    </source>
</reference>
<accession>A0A1G7UMP2</accession>
<keyword evidence="4" id="KW-1185">Reference proteome</keyword>
<dbReference type="GO" id="GO:0046872">
    <property type="term" value="F:metal ion binding"/>
    <property type="evidence" value="ECO:0007669"/>
    <property type="project" value="UniProtKB-KW"/>
</dbReference>
<dbReference type="EMBL" id="FNCV01000001">
    <property type="protein sequence ID" value="SDG48763.1"/>
    <property type="molecule type" value="Genomic_DNA"/>
</dbReference>
<dbReference type="SUPFAM" id="SSF56281">
    <property type="entry name" value="Metallo-hydrolase/oxidoreductase"/>
    <property type="match status" value="1"/>
</dbReference>
<dbReference type="InterPro" id="IPR001279">
    <property type="entry name" value="Metallo-B-lactamas"/>
</dbReference>
<dbReference type="STRING" id="83401.SAMN05421742_101376"/>
<dbReference type="PANTHER" id="PTHR43084">
    <property type="entry name" value="PERSULFIDE DIOXYGENASE ETHE1"/>
    <property type="match status" value="1"/>
</dbReference>
<keyword evidence="1" id="KW-0479">Metal-binding</keyword>
<evidence type="ECO:0000313" key="3">
    <source>
        <dbReference type="EMBL" id="SDG48763.1"/>
    </source>
</evidence>
<proteinExistence type="predicted"/>
<evidence type="ECO:0000313" key="4">
    <source>
        <dbReference type="Proteomes" id="UP000217076"/>
    </source>
</evidence>
<dbReference type="InterPro" id="IPR051682">
    <property type="entry name" value="Mito_Persulfide_Diox"/>
</dbReference>
<gene>
    <name evidence="3" type="ORF">SAMN05421742_101376</name>
</gene>
<dbReference type="OrthoDB" id="9784009at2"/>
<dbReference type="PANTHER" id="PTHR43084:SF1">
    <property type="entry name" value="PERSULFIDE DIOXYGENASE ETHE1, MITOCHONDRIAL"/>
    <property type="match status" value="1"/>
</dbReference>
<dbReference type="GO" id="GO:0050313">
    <property type="term" value="F:sulfur dioxygenase activity"/>
    <property type="evidence" value="ECO:0007669"/>
    <property type="project" value="InterPro"/>
</dbReference>
<organism evidence="3 4">
    <name type="scientific">Roseospirillum parvum</name>
    <dbReference type="NCBI Taxonomy" id="83401"/>
    <lineage>
        <taxon>Bacteria</taxon>
        <taxon>Pseudomonadati</taxon>
        <taxon>Pseudomonadota</taxon>
        <taxon>Alphaproteobacteria</taxon>
        <taxon>Rhodospirillales</taxon>
        <taxon>Rhodospirillaceae</taxon>
        <taxon>Roseospirillum</taxon>
    </lineage>
</organism>
<dbReference type="GO" id="GO:0006749">
    <property type="term" value="P:glutathione metabolic process"/>
    <property type="evidence" value="ECO:0007669"/>
    <property type="project" value="InterPro"/>
</dbReference>
<dbReference type="CDD" id="cd07724">
    <property type="entry name" value="POD-like_MBL-fold"/>
    <property type="match status" value="1"/>
</dbReference>